<evidence type="ECO:0000313" key="8">
    <source>
        <dbReference type="Proteomes" id="UP001281410"/>
    </source>
</evidence>
<accession>A0AAD9ZRB7</accession>
<evidence type="ECO:0000256" key="3">
    <source>
        <dbReference type="ARBA" id="ARBA00022630"/>
    </source>
</evidence>
<evidence type="ECO:0000256" key="1">
    <source>
        <dbReference type="ARBA" id="ARBA00001974"/>
    </source>
</evidence>
<dbReference type="EMBL" id="JANJYJ010000009">
    <property type="protein sequence ID" value="KAK3189152.1"/>
    <property type="molecule type" value="Genomic_DNA"/>
</dbReference>
<dbReference type="GO" id="GO:0005737">
    <property type="term" value="C:cytoplasm"/>
    <property type="evidence" value="ECO:0007669"/>
    <property type="project" value="TreeGrafter"/>
</dbReference>
<evidence type="ECO:0000256" key="4">
    <source>
        <dbReference type="ARBA" id="ARBA00022827"/>
    </source>
</evidence>
<name>A0AAD9ZRB7_9ROSI</name>
<evidence type="ECO:0000259" key="6">
    <source>
        <dbReference type="Pfam" id="PF02770"/>
    </source>
</evidence>
<gene>
    <name evidence="7" type="ORF">Dsin_028713</name>
</gene>
<dbReference type="SUPFAM" id="SSF56645">
    <property type="entry name" value="Acyl-CoA dehydrogenase NM domain-like"/>
    <property type="match status" value="1"/>
</dbReference>
<dbReference type="InterPro" id="IPR009100">
    <property type="entry name" value="AcylCoA_DH/oxidase_NM_dom_sf"/>
</dbReference>
<dbReference type="FunFam" id="2.40.110.10:FF:000002">
    <property type="entry name" value="Acyl-CoA dehydrogenase fadE12"/>
    <property type="match status" value="1"/>
</dbReference>
<sequence>MDTFVRSWVVPFRPHRYCCGMEIKNNCMDGLFHCLRGRFGLVFAMTEPQVASSDATNIECSIKRQGNSYIVNGNKWWTSGTMDPRCRVIIVMGKTDFSAAKHKQQSMILIDVQTPGVRIKRPLLVFGFDDAPHGLAEVSYENECVPANNILLGGGRGFEIAQGRLGPGRLHHCIRLIGAAERGMQMMAQ</sequence>
<comment type="similarity">
    <text evidence="2">Belongs to the acyl-CoA dehydrogenase family.</text>
</comment>
<dbReference type="Proteomes" id="UP001281410">
    <property type="component" value="Unassembled WGS sequence"/>
</dbReference>
<organism evidence="7 8">
    <name type="scientific">Dipteronia sinensis</name>
    <dbReference type="NCBI Taxonomy" id="43782"/>
    <lineage>
        <taxon>Eukaryota</taxon>
        <taxon>Viridiplantae</taxon>
        <taxon>Streptophyta</taxon>
        <taxon>Embryophyta</taxon>
        <taxon>Tracheophyta</taxon>
        <taxon>Spermatophyta</taxon>
        <taxon>Magnoliopsida</taxon>
        <taxon>eudicotyledons</taxon>
        <taxon>Gunneridae</taxon>
        <taxon>Pentapetalae</taxon>
        <taxon>rosids</taxon>
        <taxon>malvids</taxon>
        <taxon>Sapindales</taxon>
        <taxon>Sapindaceae</taxon>
        <taxon>Hippocastanoideae</taxon>
        <taxon>Acereae</taxon>
        <taxon>Dipteronia</taxon>
    </lineage>
</organism>
<protein>
    <recommendedName>
        <fullName evidence="6">Acyl-CoA oxidase/dehydrogenase middle domain-containing protein</fullName>
    </recommendedName>
</protein>
<keyword evidence="8" id="KW-1185">Reference proteome</keyword>
<dbReference type="AlphaFoldDB" id="A0AAD9ZRB7"/>
<dbReference type="Gene3D" id="2.40.110.10">
    <property type="entry name" value="Butyryl-CoA Dehydrogenase, subunit A, domain 2"/>
    <property type="match status" value="1"/>
</dbReference>
<comment type="cofactor">
    <cofactor evidence="1">
        <name>FAD</name>
        <dbReference type="ChEBI" id="CHEBI:57692"/>
    </cofactor>
</comment>
<feature type="domain" description="Acyl-CoA oxidase/dehydrogenase middle" evidence="6">
    <location>
        <begin position="43"/>
        <end position="134"/>
    </location>
</feature>
<dbReference type="Pfam" id="PF02770">
    <property type="entry name" value="Acyl-CoA_dh_M"/>
    <property type="match status" value="1"/>
</dbReference>
<evidence type="ECO:0000256" key="2">
    <source>
        <dbReference type="ARBA" id="ARBA00009347"/>
    </source>
</evidence>
<dbReference type="PANTHER" id="PTHR48083">
    <property type="entry name" value="MEDIUM-CHAIN SPECIFIC ACYL-COA DEHYDROGENASE, MITOCHONDRIAL-RELATED"/>
    <property type="match status" value="1"/>
</dbReference>
<proteinExistence type="inferred from homology"/>
<comment type="caution">
    <text evidence="7">The sequence shown here is derived from an EMBL/GenBank/DDBJ whole genome shotgun (WGS) entry which is preliminary data.</text>
</comment>
<evidence type="ECO:0000313" key="7">
    <source>
        <dbReference type="EMBL" id="KAK3189152.1"/>
    </source>
</evidence>
<keyword evidence="4" id="KW-0274">FAD</keyword>
<dbReference type="PANTHER" id="PTHR48083:SF13">
    <property type="entry name" value="ACYL-COA DEHYDROGENASE FAMILY MEMBER 11"/>
    <property type="match status" value="1"/>
</dbReference>
<reference evidence="7" key="1">
    <citation type="journal article" date="2023" name="Plant J.">
        <title>Genome sequences and population genomics provide insights into the demographic history, inbreeding, and mutation load of two 'living fossil' tree species of Dipteronia.</title>
        <authorList>
            <person name="Feng Y."/>
            <person name="Comes H.P."/>
            <person name="Chen J."/>
            <person name="Zhu S."/>
            <person name="Lu R."/>
            <person name="Zhang X."/>
            <person name="Li P."/>
            <person name="Qiu J."/>
            <person name="Olsen K.M."/>
            <person name="Qiu Y."/>
        </authorList>
    </citation>
    <scope>NUCLEOTIDE SEQUENCE</scope>
    <source>
        <strain evidence="7">NBL</strain>
    </source>
</reference>
<dbReference type="InterPro" id="IPR050741">
    <property type="entry name" value="Acyl-CoA_dehydrogenase"/>
</dbReference>
<evidence type="ECO:0000256" key="5">
    <source>
        <dbReference type="ARBA" id="ARBA00023002"/>
    </source>
</evidence>
<dbReference type="GO" id="GO:0033539">
    <property type="term" value="P:fatty acid beta-oxidation using acyl-CoA dehydrogenase"/>
    <property type="evidence" value="ECO:0007669"/>
    <property type="project" value="TreeGrafter"/>
</dbReference>
<dbReference type="InterPro" id="IPR006091">
    <property type="entry name" value="Acyl-CoA_Oxase/DH_mid-dom"/>
</dbReference>
<dbReference type="GO" id="GO:0003995">
    <property type="term" value="F:acyl-CoA dehydrogenase activity"/>
    <property type="evidence" value="ECO:0007669"/>
    <property type="project" value="TreeGrafter"/>
</dbReference>
<keyword evidence="3" id="KW-0285">Flavoprotein</keyword>
<keyword evidence="5" id="KW-0560">Oxidoreductase</keyword>
<dbReference type="InterPro" id="IPR046373">
    <property type="entry name" value="Acyl-CoA_Oxase/DH_mid-dom_sf"/>
</dbReference>